<dbReference type="KEGG" id="mri:Mal4_28570"/>
<keyword evidence="1" id="KW-0830">Ubiquinone</keyword>
<dbReference type="EMBL" id="CP036275">
    <property type="protein sequence ID" value="QDU38528.1"/>
    <property type="molecule type" value="Genomic_DNA"/>
</dbReference>
<dbReference type="GO" id="GO:0008168">
    <property type="term" value="F:methyltransferase activity"/>
    <property type="evidence" value="ECO:0007669"/>
    <property type="project" value="UniProtKB-KW"/>
</dbReference>
<reference evidence="1 2" key="1">
    <citation type="submission" date="2019-02" db="EMBL/GenBank/DDBJ databases">
        <title>Deep-cultivation of Planctomycetes and their phenomic and genomic characterization uncovers novel biology.</title>
        <authorList>
            <person name="Wiegand S."/>
            <person name="Jogler M."/>
            <person name="Boedeker C."/>
            <person name="Pinto D."/>
            <person name="Vollmers J."/>
            <person name="Rivas-Marin E."/>
            <person name="Kohn T."/>
            <person name="Peeters S.H."/>
            <person name="Heuer A."/>
            <person name="Rast P."/>
            <person name="Oberbeckmann S."/>
            <person name="Bunk B."/>
            <person name="Jeske O."/>
            <person name="Meyerdierks A."/>
            <person name="Storesund J.E."/>
            <person name="Kallscheuer N."/>
            <person name="Luecker S."/>
            <person name="Lage O.M."/>
            <person name="Pohl T."/>
            <person name="Merkel B.J."/>
            <person name="Hornburger P."/>
            <person name="Mueller R.-W."/>
            <person name="Bruemmer F."/>
            <person name="Labrenz M."/>
            <person name="Spormann A.M."/>
            <person name="Op den Camp H."/>
            <person name="Overmann J."/>
            <person name="Amann R."/>
            <person name="Jetten M.S.M."/>
            <person name="Mascher T."/>
            <person name="Medema M.H."/>
            <person name="Devos D.P."/>
            <person name="Kaster A.-K."/>
            <person name="Ovreas L."/>
            <person name="Rohde M."/>
            <person name="Galperin M.Y."/>
            <person name="Jogler C."/>
        </authorList>
    </citation>
    <scope>NUCLEOTIDE SEQUENCE [LARGE SCALE GENOMIC DNA]</scope>
    <source>
        <strain evidence="1 2">Mal4</strain>
    </source>
</reference>
<dbReference type="GO" id="GO:0032259">
    <property type="term" value="P:methylation"/>
    <property type="evidence" value="ECO:0007669"/>
    <property type="project" value="UniProtKB-KW"/>
</dbReference>
<dbReference type="RefSeq" id="WP_145369800.1">
    <property type="nucleotide sequence ID" value="NZ_CP036275.1"/>
</dbReference>
<dbReference type="PANTHER" id="PTHR43464">
    <property type="entry name" value="METHYLTRANSFERASE"/>
    <property type="match status" value="1"/>
</dbReference>
<dbReference type="PANTHER" id="PTHR43464:SF83">
    <property type="entry name" value="MALONYL-[ACYL-CARRIER PROTEIN] O-METHYLTRANSFERASE"/>
    <property type="match status" value="1"/>
</dbReference>
<sequence>MPEPTQGNALTTPDFWGDEFWKLNRDAVPELEIDPDHREFSWLHRFLQQHLPRRPDARLLELGCHPGRYLWYFHTYFGYEVEGVEYVAPAAELTHQALKAHDIEVPIHAADLFDFQPDSDELFDVVCSFGVVEHFADVEPVIRRHGELARPGGLVVIAIPNHAGVNGTVLKWIQPEVYAVHNHMSFRDLKDAIDANAELDYVAGGYLGHFSLAPSNLCPHLRQRLPWKVYALFERIYNGCVRVAHYLPNSRWFSPNAVVVARRRSHDTR</sequence>
<dbReference type="SUPFAM" id="SSF53335">
    <property type="entry name" value="S-adenosyl-L-methionine-dependent methyltransferases"/>
    <property type="match status" value="1"/>
</dbReference>
<dbReference type="OrthoDB" id="2577067at2"/>
<dbReference type="InterPro" id="IPR029063">
    <property type="entry name" value="SAM-dependent_MTases_sf"/>
</dbReference>
<name>A0A517Z7S6_9PLAN</name>
<gene>
    <name evidence="1" type="ORF">Mal4_28570</name>
</gene>
<organism evidence="1 2">
    <name type="scientific">Maioricimonas rarisocia</name>
    <dbReference type="NCBI Taxonomy" id="2528026"/>
    <lineage>
        <taxon>Bacteria</taxon>
        <taxon>Pseudomonadati</taxon>
        <taxon>Planctomycetota</taxon>
        <taxon>Planctomycetia</taxon>
        <taxon>Planctomycetales</taxon>
        <taxon>Planctomycetaceae</taxon>
        <taxon>Maioricimonas</taxon>
    </lineage>
</organism>
<dbReference type="Pfam" id="PF13489">
    <property type="entry name" value="Methyltransf_23"/>
    <property type="match status" value="1"/>
</dbReference>
<keyword evidence="1" id="KW-0808">Transferase</keyword>
<evidence type="ECO:0000313" key="2">
    <source>
        <dbReference type="Proteomes" id="UP000320496"/>
    </source>
</evidence>
<dbReference type="Proteomes" id="UP000320496">
    <property type="component" value="Chromosome"/>
</dbReference>
<keyword evidence="1" id="KW-0489">Methyltransferase</keyword>
<proteinExistence type="predicted"/>
<protein>
    <submittedName>
        <fullName evidence="1">Bifunctional 3-demethylubiquinone-9 3-methyltransferase/ 2-octaprenyl-6-hydroxy phenol methylase</fullName>
    </submittedName>
</protein>
<keyword evidence="2" id="KW-1185">Reference proteome</keyword>
<dbReference type="AlphaFoldDB" id="A0A517Z7S6"/>
<evidence type="ECO:0000313" key="1">
    <source>
        <dbReference type="EMBL" id="QDU38528.1"/>
    </source>
</evidence>
<dbReference type="CDD" id="cd02440">
    <property type="entry name" value="AdoMet_MTases"/>
    <property type="match status" value="1"/>
</dbReference>
<dbReference type="Gene3D" id="3.40.50.150">
    <property type="entry name" value="Vaccinia Virus protein VP39"/>
    <property type="match status" value="1"/>
</dbReference>
<accession>A0A517Z7S6</accession>